<sequence length="137" mass="15464">MSRYDDIINLPHHVSKTRTPMSMENRAAQFAPFAALTGHDAAIAETARLTSEKPELSAEELDKLSRRLVYAIEKEATIRITYFQPDTLKQGGSYCQAEGKIKKIDEIDGLIILYDKQFIPLDCVMSIEGNLFNDIEL</sequence>
<dbReference type="AlphaFoldDB" id="A0A2V1IUK3"/>
<name>A0A2V1IUK3_9BACT</name>
<organism evidence="1 2">
    <name type="scientific">Paramuribaculum intestinale</name>
    <dbReference type="NCBI Taxonomy" id="2094151"/>
    <lineage>
        <taxon>Bacteria</taxon>
        <taxon>Pseudomonadati</taxon>
        <taxon>Bacteroidota</taxon>
        <taxon>Bacteroidia</taxon>
        <taxon>Bacteroidales</taxon>
        <taxon>Muribaculaceae</taxon>
        <taxon>Paramuribaculum</taxon>
    </lineage>
</organism>
<dbReference type="Proteomes" id="UP000244925">
    <property type="component" value="Unassembled WGS sequence"/>
</dbReference>
<evidence type="ECO:0008006" key="3">
    <source>
        <dbReference type="Google" id="ProtNLM"/>
    </source>
</evidence>
<dbReference type="EMBL" id="PUBV01000017">
    <property type="protein sequence ID" value="PWB06972.1"/>
    <property type="molecule type" value="Genomic_DNA"/>
</dbReference>
<evidence type="ECO:0000313" key="2">
    <source>
        <dbReference type="Proteomes" id="UP000244925"/>
    </source>
</evidence>
<accession>A0A2V1IUK3</accession>
<gene>
    <name evidence="1" type="ORF">C5O25_08740</name>
</gene>
<keyword evidence="2" id="KW-1185">Reference proteome</keyword>
<protein>
    <recommendedName>
        <fullName evidence="3">YolD-like family protein</fullName>
    </recommendedName>
</protein>
<reference evidence="2" key="1">
    <citation type="submission" date="2018-02" db="EMBL/GenBank/DDBJ databases">
        <authorList>
            <person name="Clavel T."/>
            <person name="Strowig T."/>
        </authorList>
    </citation>
    <scope>NUCLEOTIDE SEQUENCE [LARGE SCALE GENOMIC DNA]</scope>
    <source>
        <strain evidence="2">DSM 100764</strain>
    </source>
</reference>
<evidence type="ECO:0000313" key="1">
    <source>
        <dbReference type="EMBL" id="PWB06972.1"/>
    </source>
</evidence>
<dbReference type="Pfam" id="PF08863">
    <property type="entry name" value="YolD"/>
    <property type="match status" value="1"/>
</dbReference>
<comment type="caution">
    <text evidence="1">The sequence shown here is derived from an EMBL/GenBank/DDBJ whole genome shotgun (WGS) entry which is preliminary data.</text>
</comment>
<proteinExistence type="predicted"/>
<dbReference type="InterPro" id="IPR014962">
    <property type="entry name" value="YolD"/>
</dbReference>
<dbReference type="RefSeq" id="WP_107036357.1">
    <property type="nucleotide sequence ID" value="NZ_CARBNI010000017.1"/>
</dbReference>